<dbReference type="AlphaFoldDB" id="A0AAD7DCL3"/>
<reference evidence="1" key="1">
    <citation type="submission" date="2023-03" db="EMBL/GenBank/DDBJ databases">
        <title>Massive genome expansion in bonnet fungi (Mycena s.s.) driven by repeated elements and novel gene families across ecological guilds.</title>
        <authorList>
            <consortium name="Lawrence Berkeley National Laboratory"/>
            <person name="Harder C.B."/>
            <person name="Miyauchi S."/>
            <person name="Viragh M."/>
            <person name="Kuo A."/>
            <person name="Thoen E."/>
            <person name="Andreopoulos B."/>
            <person name="Lu D."/>
            <person name="Skrede I."/>
            <person name="Drula E."/>
            <person name="Henrissat B."/>
            <person name="Morin E."/>
            <person name="Kohler A."/>
            <person name="Barry K."/>
            <person name="LaButti K."/>
            <person name="Morin E."/>
            <person name="Salamov A."/>
            <person name="Lipzen A."/>
            <person name="Mereny Z."/>
            <person name="Hegedus B."/>
            <person name="Baldrian P."/>
            <person name="Stursova M."/>
            <person name="Weitz H."/>
            <person name="Taylor A."/>
            <person name="Grigoriev I.V."/>
            <person name="Nagy L.G."/>
            <person name="Martin F."/>
            <person name="Kauserud H."/>
        </authorList>
    </citation>
    <scope>NUCLEOTIDE SEQUENCE</scope>
    <source>
        <strain evidence="1">CBHHK067</strain>
    </source>
</reference>
<comment type="caution">
    <text evidence="1">The sequence shown here is derived from an EMBL/GenBank/DDBJ whole genome shotgun (WGS) entry which is preliminary data.</text>
</comment>
<name>A0AAD7DCL3_MYCRO</name>
<evidence type="ECO:0008006" key="3">
    <source>
        <dbReference type="Google" id="ProtNLM"/>
    </source>
</evidence>
<gene>
    <name evidence="1" type="ORF">B0H17DRAFT_1136390</name>
</gene>
<protein>
    <recommendedName>
        <fullName evidence="3">F-box domain-containing protein</fullName>
    </recommendedName>
</protein>
<dbReference type="Gene3D" id="3.80.10.10">
    <property type="entry name" value="Ribonuclease Inhibitor"/>
    <property type="match status" value="1"/>
</dbReference>
<evidence type="ECO:0000313" key="1">
    <source>
        <dbReference type="EMBL" id="KAJ7687267.1"/>
    </source>
</evidence>
<accession>A0AAD7DCL3</accession>
<proteinExistence type="predicted"/>
<dbReference type="InterPro" id="IPR032675">
    <property type="entry name" value="LRR_dom_sf"/>
</dbReference>
<sequence length="364" mass="40785">MLLTRRANKAISRWLPNEIITEIVQAAPRSDQASLCRVSKLFRDLCLPILYRVVDLQANASVAEFGHTVLSNPALAGLVRSYSVGPSMSMNDVSPILVDSSKAFVRLEALSIHRRLLTETGLENLLRWTFPHLVRCNLSLVSSGYSHTEPHTLASFLIRHSGLEKLHIRDFSYGLPRPSTSACIPLLRLQQLGCPSRIIPFIAALRLKRVKLYWDDDLDVGEIENTFVALKAMITSDVLFISSNANCDKNLSAVVDSLSRNLPHTRTLQLLSFFSPPLTEVIGHLKNYLPRFTGLAFLSVQYEGFQAKPSTGKEEEEINVLGDVCPTLQACRLHQRAWRKVDGMWETYPLTDFDALAGLESWTL</sequence>
<keyword evidence="2" id="KW-1185">Reference proteome</keyword>
<dbReference type="EMBL" id="JARKIE010000089">
    <property type="protein sequence ID" value="KAJ7687267.1"/>
    <property type="molecule type" value="Genomic_DNA"/>
</dbReference>
<organism evidence="1 2">
    <name type="scientific">Mycena rosella</name>
    <name type="common">Pink bonnet</name>
    <name type="synonym">Agaricus rosellus</name>
    <dbReference type="NCBI Taxonomy" id="1033263"/>
    <lineage>
        <taxon>Eukaryota</taxon>
        <taxon>Fungi</taxon>
        <taxon>Dikarya</taxon>
        <taxon>Basidiomycota</taxon>
        <taxon>Agaricomycotina</taxon>
        <taxon>Agaricomycetes</taxon>
        <taxon>Agaricomycetidae</taxon>
        <taxon>Agaricales</taxon>
        <taxon>Marasmiineae</taxon>
        <taxon>Mycenaceae</taxon>
        <taxon>Mycena</taxon>
    </lineage>
</organism>
<dbReference type="Proteomes" id="UP001221757">
    <property type="component" value="Unassembled WGS sequence"/>
</dbReference>
<evidence type="ECO:0000313" key="2">
    <source>
        <dbReference type="Proteomes" id="UP001221757"/>
    </source>
</evidence>